<evidence type="ECO:0000313" key="2">
    <source>
        <dbReference type="EMBL" id="PWN98493.1"/>
    </source>
</evidence>
<reference evidence="2 3" key="1">
    <citation type="journal article" date="2018" name="Mol. Biol. Evol.">
        <title>Broad Genomic Sampling Reveals a Smut Pathogenic Ancestry of the Fungal Clade Ustilaginomycotina.</title>
        <authorList>
            <person name="Kijpornyongpan T."/>
            <person name="Mondo S.J."/>
            <person name="Barry K."/>
            <person name="Sandor L."/>
            <person name="Lee J."/>
            <person name="Lipzen A."/>
            <person name="Pangilinan J."/>
            <person name="LaButti K."/>
            <person name="Hainaut M."/>
            <person name="Henrissat B."/>
            <person name="Grigoriev I.V."/>
            <person name="Spatafora J.W."/>
            <person name="Aime M.C."/>
        </authorList>
    </citation>
    <scope>NUCLEOTIDE SEQUENCE [LARGE SCALE GENOMIC DNA]</scope>
    <source>
        <strain evidence="2 3">MCA 4186</strain>
    </source>
</reference>
<evidence type="ECO:0000256" key="1">
    <source>
        <dbReference type="SAM" id="MobiDB-lite"/>
    </source>
</evidence>
<dbReference type="GeneID" id="37269767"/>
<sequence length="95" mass="10365">MRGPETSKAHPTRRASAEQSSTGRSGRSARTSCCVTATLSPAELSPRAAFCTLCAASSAAQEVQRTAKVHLTPLWTVRKRECRPSPLCRVREPRR</sequence>
<feature type="compositionally biased region" description="Low complexity" evidence="1">
    <location>
        <begin position="20"/>
        <end position="30"/>
    </location>
</feature>
<evidence type="ECO:0000313" key="3">
    <source>
        <dbReference type="Proteomes" id="UP000245946"/>
    </source>
</evidence>
<name>A0A316ZE27_9BASI</name>
<protein>
    <submittedName>
        <fullName evidence="2">Uncharacterized protein</fullName>
    </submittedName>
</protein>
<dbReference type="Proteomes" id="UP000245946">
    <property type="component" value="Unassembled WGS sequence"/>
</dbReference>
<keyword evidence="3" id="KW-1185">Reference proteome</keyword>
<gene>
    <name evidence="2" type="ORF">FA09DRAFT_329547</name>
</gene>
<feature type="region of interest" description="Disordered" evidence="1">
    <location>
        <begin position="1"/>
        <end position="30"/>
    </location>
</feature>
<proteinExistence type="predicted"/>
<dbReference type="AlphaFoldDB" id="A0A316ZE27"/>
<dbReference type="RefSeq" id="XP_025598772.1">
    <property type="nucleotide sequence ID" value="XM_025742223.1"/>
</dbReference>
<organism evidence="2 3">
    <name type="scientific">Tilletiopsis washingtonensis</name>
    <dbReference type="NCBI Taxonomy" id="58919"/>
    <lineage>
        <taxon>Eukaryota</taxon>
        <taxon>Fungi</taxon>
        <taxon>Dikarya</taxon>
        <taxon>Basidiomycota</taxon>
        <taxon>Ustilaginomycotina</taxon>
        <taxon>Exobasidiomycetes</taxon>
        <taxon>Entylomatales</taxon>
        <taxon>Entylomatales incertae sedis</taxon>
        <taxon>Tilletiopsis</taxon>
    </lineage>
</organism>
<accession>A0A316ZE27</accession>
<dbReference type="EMBL" id="KZ819291">
    <property type="protein sequence ID" value="PWN98493.1"/>
    <property type="molecule type" value="Genomic_DNA"/>
</dbReference>